<name>A0A194XL92_MOLSC</name>
<evidence type="ECO:0000256" key="1">
    <source>
        <dbReference type="SAM" id="MobiDB-lite"/>
    </source>
</evidence>
<dbReference type="AlphaFoldDB" id="A0A194XL92"/>
<evidence type="ECO:0000313" key="2">
    <source>
        <dbReference type="EMBL" id="KUJ21005.1"/>
    </source>
</evidence>
<sequence>MPPVQKKVARPIEPERSIGEQDTGPIPIFMQAGHESTPDLEFTQQLLWGSGGLPALELTHSTPSASFRQHHGRERPPLPQKNVPGTHAYLEPVEQSKSLWACSRRWSDSDWGRSVAVPGNVENMDVVLMSAYNAGA</sequence>
<protein>
    <submittedName>
        <fullName evidence="2">Uncharacterized protein</fullName>
    </submittedName>
</protein>
<proteinExistence type="predicted"/>
<dbReference type="RefSeq" id="XP_018075360.1">
    <property type="nucleotide sequence ID" value="XM_018219410.1"/>
</dbReference>
<feature type="region of interest" description="Disordered" evidence="1">
    <location>
        <begin position="1"/>
        <end position="35"/>
    </location>
</feature>
<keyword evidence="3" id="KW-1185">Reference proteome</keyword>
<gene>
    <name evidence="2" type="ORF">LY89DRAFT_729810</name>
</gene>
<organism evidence="2 3">
    <name type="scientific">Mollisia scopiformis</name>
    <name type="common">Conifer needle endophyte fungus</name>
    <name type="synonym">Phialocephala scopiformis</name>
    <dbReference type="NCBI Taxonomy" id="149040"/>
    <lineage>
        <taxon>Eukaryota</taxon>
        <taxon>Fungi</taxon>
        <taxon>Dikarya</taxon>
        <taxon>Ascomycota</taxon>
        <taxon>Pezizomycotina</taxon>
        <taxon>Leotiomycetes</taxon>
        <taxon>Helotiales</taxon>
        <taxon>Mollisiaceae</taxon>
        <taxon>Mollisia</taxon>
    </lineage>
</organism>
<dbReference type="KEGG" id="psco:LY89DRAFT_729810"/>
<dbReference type="Proteomes" id="UP000070700">
    <property type="component" value="Unassembled WGS sequence"/>
</dbReference>
<reference evidence="2 3" key="1">
    <citation type="submission" date="2015-10" db="EMBL/GenBank/DDBJ databases">
        <title>Full genome of DAOMC 229536 Phialocephala scopiformis, a fungal endophyte of spruce producing the potent anti-insectan compound rugulosin.</title>
        <authorList>
            <consortium name="DOE Joint Genome Institute"/>
            <person name="Walker A.K."/>
            <person name="Frasz S.L."/>
            <person name="Seifert K.A."/>
            <person name="Miller J.D."/>
            <person name="Mondo S.J."/>
            <person name="Labutti K."/>
            <person name="Lipzen A."/>
            <person name="Dockter R."/>
            <person name="Kennedy M."/>
            <person name="Grigoriev I.V."/>
            <person name="Spatafora J.W."/>
        </authorList>
    </citation>
    <scope>NUCLEOTIDE SEQUENCE [LARGE SCALE GENOMIC DNA]</scope>
    <source>
        <strain evidence="2 3">CBS 120377</strain>
    </source>
</reference>
<evidence type="ECO:0000313" key="3">
    <source>
        <dbReference type="Proteomes" id="UP000070700"/>
    </source>
</evidence>
<feature type="region of interest" description="Disordered" evidence="1">
    <location>
        <begin position="58"/>
        <end position="85"/>
    </location>
</feature>
<feature type="compositionally biased region" description="Basic and acidic residues" evidence="1">
    <location>
        <begin position="10"/>
        <end position="19"/>
    </location>
</feature>
<dbReference type="InParanoid" id="A0A194XL92"/>
<dbReference type="GeneID" id="28829136"/>
<dbReference type="EMBL" id="KQ947408">
    <property type="protein sequence ID" value="KUJ21005.1"/>
    <property type="molecule type" value="Genomic_DNA"/>
</dbReference>
<accession>A0A194XL92</accession>